<gene>
    <name evidence="2" type="ORF">K444DRAFT_628275</name>
</gene>
<feature type="compositionally biased region" description="Polar residues" evidence="1">
    <location>
        <begin position="177"/>
        <end position="186"/>
    </location>
</feature>
<keyword evidence="3" id="KW-1185">Reference proteome</keyword>
<dbReference type="RefSeq" id="XP_024738096.1">
    <property type="nucleotide sequence ID" value="XM_024882898.1"/>
</dbReference>
<name>A0A2J6TDW6_9HELO</name>
<proteinExistence type="predicted"/>
<organism evidence="2 3">
    <name type="scientific">Hyaloscypha bicolor E</name>
    <dbReference type="NCBI Taxonomy" id="1095630"/>
    <lineage>
        <taxon>Eukaryota</taxon>
        <taxon>Fungi</taxon>
        <taxon>Dikarya</taxon>
        <taxon>Ascomycota</taxon>
        <taxon>Pezizomycotina</taxon>
        <taxon>Leotiomycetes</taxon>
        <taxon>Helotiales</taxon>
        <taxon>Hyaloscyphaceae</taxon>
        <taxon>Hyaloscypha</taxon>
        <taxon>Hyaloscypha bicolor</taxon>
    </lineage>
</organism>
<evidence type="ECO:0000313" key="2">
    <source>
        <dbReference type="EMBL" id="PMD61192.1"/>
    </source>
</evidence>
<dbReference type="InParanoid" id="A0A2J6TDW6"/>
<dbReference type="EMBL" id="KZ613786">
    <property type="protein sequence ID" value="PMD61192.1"/>
    <property type="molecule type" value="Genomic_DNA"/>
</dbReference>
<dbReference type="GeneID" id="36590975"/>
<dbReference type="AlphaFoldDB" id="A0A2J6TDW6"/>
<sequence length="186" mass="21195">MESFLRSVKTTARGPILDEINGYFKNTLMKFDNFIRGRSDKIQTLVSDNWDADHAAIQECLGRLVPGLQATMCNSACLIASALVAPYAFSPSGQRIHENDESRAEETKLRKDNERLMSLEFERLYGEVKQKKNSNKQKFHASDTRIAKKYKERVDEEDVEHRGEDMGEDEMEDDSVTPLSATTEEP</sequence>
<protein>
    <submittedName>
        <fullName evidence="2">Uncharacterized protein</fullName>
    </submittedName>
</protein>
<evidence type="ECO:0000256" key="1">
    <source>
        <dbReference type="SAM" id="MobiDB-lite"/>
    </source>
</evidence>
<evidence type="ECO:0000313" key="3">
    <source>
        <dbReference type="Proteomes" id="UP000235371"/>
    </source>
</evidence>
<dbReference type="Proteomes" id="UP000235371">
    <property type="component" value="Unassembled WGS sequence"/>
</dbReference>
<dbReference type="OrthoDB" id="10540423at2759"/>
<feature type="region of interest" description="Disordered" evidence="1">
    <location>
        <begin position="132"/>
        <end position="186"/>
    </location>
</feature>
<feature type="compositionally biased region" description="Acidic residues" evidence="1">
    <location>
        <begin position="166"/>
        <end position="175"/>
    </location>
</feature>
<accession>A0A2J6TDW6</accession>
<reference evidence="2 3" key="1">
    <citation type="submission" date="2016-04" db="EMBL/GenBank/DDBJ databases">
        <title>A degradative enzymes factory behind the ericoid mycorrhizal symbiosis.</title>
        <authorList>
            <consortium name="DOE Joint Genome Institute"/>
            <person name="Martino E."/>
            <person name="Morin E."/>
            <person name="Grelet G."/>
            <person name="Kuo A."/>
            <person name="Kohler A."/>
            <person name="Daghino S."/>
            <person name="Barry K."/>
            <person name="Choi C."/>
            <person name="Cichocki N."/>
            <person name="Clum A."/>
            <person name="Copeland A."/>
            <person name="Hainaut M."/>
            <person name="Haridas S."/>
            <person name="Labutti K."/>
            <person name="Lindquist E."/>
            <person name="Lipzen A."/>
            <person name="Khouja H.-R."/>
            <person name="Murat C."/>
            <person name="Ohm R."/>
            <person name="Olson A."/>
            <person name="Spatafora J."/>
            <person name="Veneault-Fourrey C."/>
            <person name="Henrissat B."/>
            <person name="Grigoriev I."/>
            <person name="Martin F."/>
            <person name="Perotto S."/>
        </authorList>
    </citation>
    <scope>NUCLEOTIDE SEQUENCE [LARGE SCALE GENOMIC DNA]</scope>
    <source>
        <strain evidence="2 3">E</strain>
    </source>
</reference>